<accession>A0A3B4D0X3</accession>
<dbReference type="InterPro" id="IPR002126">
    <property type="entry name" value="Cadherin-like_dom"/>
</dbReference>
<feature type="transmembrane region" description="Helical" evidence="15">
    <location>
        <begin position="603"/>
        <end position="624"/>
    </location>
</feature>
<dbReference type="Proteomes" id="UP001501920">
    <property type="component" value="Chromosome 9"/>
</dbReference>
<dbReference type="GO" id="GO:0034332">
    <property type="term" value="P:adherens junction organization"/>
    <property type="evidence" value="ECO:0007669"/>
    <property type="project" value="TreeGrafter"/>
</dbReference>
<feature type="domain" description="Cadherin" evidence="17">
    <location>
        <begin position="134"/>
        <end position="247"/>
    </location>
</feature>
<evidence type="ECO:0000313" key="18">
    <source>
        <dbReference type="Ensembl" id="ENSPNAP00000017957.2"/>
    </source>
</evidence>
<evidence type="ECO:0000256" key="12">
    <source>
        <dbReference type="ARBA" id="ARBA00023136"/>
    </source>
</evidence>
<dbReference type="GO" id="GO:0016339">
    <property type="term" value="P:calcium-dependent cell-cell adhesion via plasma membrane cell adhesion molecules"/>
    <property type="evidence" value="ECO:0007669"/>
    <property type="project" value="TreeGrafter"/>
</dbReference>
<sequence length="822" mass="92317">MRKLTLALFFAVYICSVAVHSRIRQKRTWIIDSFNIEEENPGPFPYLLGTIELDRKYLVNFRLHGSGVDKEPKEVLKINQRNGQIWVHKKVDYETLQLLQLTFEATNVSNNQVDTRLGVEVRILDINDHAPVFSPPHYQATVDESTAQGQVVATMNVTDKDDSQTPNGTFSFNIISVTPKTDNVEFFLEPTGASITGIFFRGCLDYEKANTYTIVVEAKDHGDKVQLSSTSTVTMNITDKNNHLPEITGQTGPGRVKERESGVEVLRVQVADKDSPGSQAWKAKYTIHGDKEKYFQIETDPKTNEGVITVLKAMDYEEQTSRNVSLSVANEVPYFSCEITGRPAKRLWDVKTFNEGPGKSLPGFPKLYPVTIAVEDVNDPPEFVPPVRKVGIMENTKLGTHLCTLEAKDPDKTFASKFHFTKGEDVDNWITVDPETGEVFTAKVLDRESPLLKNSSYSVILYVVDNGEPPMTGTGTLIIQVGDLNDNLPILEVNTLGMCLLDKATMTNITAVDLDLPPYSSPFTYELLGDVKGKWNIDPTRGTTVHLVKEKTVYSGVHELQIKVSDNQGLSLTQNLSVTVCDCTSTPNCHLRRSSGAQVGSTAVSIMIFTFLLLLAIILMAFLISCKHEKKMIMTDDEPGWHLLESNIETLGTDCKVPAKITQVESIQTLKAKPNLISTHDGISKQEVIQQNHQQDYYDSTFQKEQLLKRSLQRNSTRRSYRSCHSSMDQVKRNYSIYSVDEFQLRQNLLTQIDQNLFQLQAPGEELGDYEPHCYAYEGESMIDPQLDAISLPENDFNPNVLTNLEWQFNKLASICRPDLKS</sequence>
<dbReference type="InterPro" id="IPR020894">
    <property type="entry name" value="Cadherin_CS"/>
</dbReference>
<dbReference type="PRINTS" id="PR00205">
    <property type="entry name" value="CADHERIN"/>
</dbReference>
<evidence type="ECO:0000256" key="9">
    <source>
        <dbReference type="ARBA" id="ARBA00022837"/>
    </source>
</evidence>
<keyword evidence="5 15" id="KW-0812">Transmembrane</keyword>
<feature type="domain" description="Cadherin" evidence="17">
    <location>
        <begin position="262"/>
        <end position="383"/>
    </location>
</feature>
<dbReference type="SUPFAM" id="SSF49313">
    <property type="entry name" value="Cadherin-like"/>
    <property type="match status" value="5"/>
</dbReference>
<keyword evidence="6" id="KW-0479">Metal-binding</keyword>
<dbReference type="Pfam" id="PF00028">
    <property type="entry name" value="Cadherin"/>
    <property type="match status" value="3"/>
</dbReference>
<dbReference type="GO" id="GO:0045296">
    <property type="term" value="F:cadherin binding"/>
    <property type="evidence" value="ECO:0007669"/>
    <property type="project" value="TreeGrafter"/>
</dbReference>
<dbReference type="GO" id="GO:0000902">
    <property type="term" value="P:cell morphogenesis"/>
    <property type="evidence" value="ECO:0007669"/>
    <property type="project" value="TreeGrafter"/>
</dbReference>
<keyword evidence="12 15" id="KW-0472">Membrane</keyword>
<dbReference type="GO" id="GO:0007156">
    <property type="term" value="P:homophilic cell adhesion via plasma membrane adhesion molecules"/>
    <property type="evidence" value="ECO:0007669"/>
    <property type="project" value="InterPro"/>
</dbReference>
<dbReference type="FunFam" id="2.60.40.60:FF:000011">
    <property type="entry name" value="Cadherin 1"/>
    <property type="match status" value="1"/>
</dbReference>
<dbReference type="GO" id="GO:0016477">
    <property type="term" value="P:cell migration"/>
    <property type="evidence" value="ECO:0007669"/>
    <property type="project" value="TreeGrafter"/>
</dbReference>
<evidence type="ECO:0000259" key="17">
    <source>
        <dbReference type="PROSITE" id="PS50268"/>
    </source>
</evidence>
<evidence type="ECO:0000256" key="2">
    <source>
        <dbReference type="ARBA" id="ARBA00004496"/>
    </source>
</evidence>
<keyword evidence="10" id="KW-0130">Cell adhesion</keyword>
<keyword evidence="8" id="KW-0677">Repeat</keyword>
<dbReference type="InterPro" id="IPR015919">
    <property type="entry name" value="Cadherin-like_sf"/>
</dbReference>
<dbReference type="Ensembl" id="ENSPNAT00000026917.2">
    <property type="protein sequence ID" value="ENSPNAP00000017957.2"/>
    <property type="gene ID" value="ENSPNAG00000024264.2"/>
</dbReference>
<dbReference type="GO" id="GO:0016342">
    <property type="term" value="C:catenin complex"/>
    <property type="evidence" value="ECO:0007669"/>
    <property type="project" value="TreeGrafter"/>
</dbReference>
<dbReference type="GeneTree" id="ENSGT00940000155218"/>
<protein>
    <recommendedName>
        <fullName evidence="17">Cadherin domain-containing protein</fullName>
    </recommendedName>
</protein>
<name>A0A3B4D0X3_PYGNA</name>
<evidence type="ECO:0000313" key="19">
    <source>
        <dbReference type="Proteomes" id="UP001501920"/>
    </source>
</evidence>
<dbReference type="GO" id="GO:0008013">
    <property type="term" value="F:beta-catenin binding"/>
    <property type="evidence" value="ECO:0007669"/>
    <property type="project" value="TreeGrafter"/>
</dbReference>
<evidence type="ECO:0000256" key="6">
    <source>
        <dbReference type="ARBA" id="ARBA00022723"/>
    </source>
</evidence>
<dbReference type="GO" id="GO:0005509">
    <property type="term" value="F:calcium ion binding"/>
    <property type="evidence" value="ECO:0007669"/>
    <property type="project" value="UniProtKB-UniRule"/>
</dbReference>
<evidence type="ECO:0000256" key="5">
    <source>
        <dbReference type="ARBA" id="ARBA00022692"/>
    </source>
</evidence>
<evidence type="ECO:0000256" key="10">
    <source>
        <dbReference type="ARBA" id="ARBA00022889"/>
    </source>
</evidence>
<evidence type="ECO:0000256" key="14">
    <source>
        <dbReference type="PROSITE-ProRule" id="PRU00043"/>
    </source>
</evidence>
<dbReference type="GO" id="GO:0005912">
    <property type="term" value="C:adherens junction"/>
    <property type="evidence" value="ECO:0007669"/>
    <property type="project" value="TreeGrafter"/>
</dbReference>
<proteinExistence type="predicted"/>
<dbReference type="CDD" id="cd11304">
    <property type="entry name" value="Cadherin_repeat"/>
    <property type="match status" value="4"/>
</dbReference>
<keyword evidence="11 15" id="KW-1133">Transmembrane helix</keyword>
<evidence type="ECO:0000256" key="11">
    <source>
        <dbReference type="ARBA" id="ARBA00022989"/>
    </source>
</evidence>
<evidence type="ECO:0000256" key="3">
    <source>
        <dbReference type="ARBA" id="ARBA00022475"/>
    </source>
</evidence>
<evidence type="ECO:0000256" key="16">
    <source>
        <dbReference type="SAM" id="SignalP"/>
    </source>
</evidence>
<evidence type="ECO:0000256" key="1">
    <source>
        <dbReference type="ARBA" id="ARBA00004251"/>
    </source>
</evidence>
<dbReference type="FunFam" id="2.60.40.60:FF:000019">
    <property type="entry name" value="Cadherin 2"/>
    <property type="match status" value="1"/>
</dbReference>
<keyword evidence="9 14" id="KW-0106">Calcium</keyword>
<dbReference type="FunFam" id="2.60.40.60:FF:000158">
    <property type="entry name" value="Dachsous cadherin-related 1"/>
    <property type="match status" value="1"/>
</dbReference>
<reference evidence="18" key="2">
    <citation type="submission" date="2025-08" db="UniProtKB">
        <authorList>
            <consortium name="Ensembl"/>
        </authorList>
    </citation>
    <scope>IDENTIFICATION</scope>
</reference>
<dbReference type="GO" id="GO:0005737">
    <property type="term" value="C:cytoplasm"/>
    <property type="evidence" value="ECO:0007669"/>
    <property type="project" value="UniProtKB-SubCell"/>
</dbReference>
<reference evidence="18 19" key="1">
    <citation type="submission" date="2020-10" db="EMBL/GenBank/DDBJ databases">
        <title>Pygocentrus nattereri (red-bellied piranha) genome, fPygNat1, primary haplotype.</title>
        <authorList>
            <person name="Myers G."/>
            <person name="Meyer A."/>
            <person name="Karagic N."/>
            <person name="Pippel M."/>
            <person name="Winkler S."/>
            <person name="Tracey A."/>
            <person name="Wood J."/>
            <person name="Formenti G."/>
            <person name="Howe K."/>
            <person name="Fedrigo O."/>
            <person name="Jarvis E.D."/>
        </authorList>
    </citation>
    <scope>NUCLEOTIDE SEQUENCE [LARGE SCALE GENOMIC DNA]</scope>
</reference>
<dbReference type="AlphaFoldDB" id="A0A3B4D0X3"/>
<evidence type="ECO:0000256" key="15">
    <source>
        <dbReference type="SAM" id="Phobius"/>
    </source>
</evidence>
<feature type="domain" description="Cadherin" evidence="17">
    <location>
        <begin position="384"/>
        <end position="491"/>
    </location>
</feature>
<feature type="domain" description="Cadherin" evidence="17">
    <location>
        <begin position="506"/>
        <end position="589"/>
    </location>
</feature>
<feature type="domain" description="Cadherin" evidence="17">
    <location>
        <begin position="59"/>
        <end position="133"/>
    </location>
</feature>
<evidence type="ECO:0000256" key="13">
    <source>
        <dbReference type="ARBA" id="ARBA00023180"/>
    </source>
</evidence>
<dbReference type="GO" id="GO:0060027">
    <property type="term" value="P:convergent extension involved in gastrulation"/>
    <property type="evidence" value="ECO:0007669"/>
    <property type="project" value="UniProtKB-ARBA"/>
</dbReference>
<dbReference type="GO" id="GO:0007043">
    <property type="term" value="P:cell-cell junction assembly"/>
    <property type="evidence" value="ECO:0007669"/>
    <property type="project" value="TreeGrafter"/>
</dbReference>
<keyword evidence="7 16" id="KW-0732">Signal</keyword>
<keyword evidence="19" id="KW-1185">Reference proteome</keyword>
<dbReference type="SMART" id="SM00112">
    <property type="entry name" value="CA"/>
    <property type="match status" value="5"/>
</dbReference>
<comment type="subcellular location">
    <subcellularLocation>
        <location evidence="1">Cell membrane</location>
        <topology evidence="1">Single-pass type I membrane protein</topology>
    </subcellularLocation>
    <subcellularLocation>
        <location evidence="2">Cytoplasm</location>
    </subcellularLocation>
</comment>
<dbReference type="PANTHER" id="PTHR24027">
    <property type="entry name" value="CADHERIN-23"/>
    <property type="match status" value="1"/>
</dbReference>
<keyword evidence="4" id="KW-0963">Cytoplasm</keyword>
<evidence type="ECO:0000256" key="7">
    <source>
        <dbReference type="ARBA" id="ARBA00022729"/>
    </source>
</evidence>
<reference evidence="18" key="3">
    <citation type="submission" date="2025-09" db="UniProtKB">
        <authorList>
            <consortium name="Ensembl"/>
        </authorList>
    </citation>
    <scope>IDENTIFICATION</scope>
</reference>
<dbReference type="InterPro" id="IPR039808">
    <property type="entry name" value="Cadherin"/>
</dbReference>
<dbReference type="FunFam" id="2.60.40.60:FF:000095">
    <property type="entry name" value="Cadherin 13"/>
    <property type="match status" value="1"/>
</dbReference>
<dbReference type="PROSITE" id="PS50268">
    <property type="entry name" value="CADHERIN_2"/>
    <property type="match status" value="5"/>
</dbReference>
<dbReference type="GO" id="GO:0044331">
    <property type="term" value="P:cell-cell adhesion mediated by cadherin"/>
    <property type="evidence" value="ECO:0007669"/>
    <property type="project" value="TreeGrafter"/>
</dbReference>
<evidence type="ECO:0000256" key="8">
    <source>
        <dbReference type="ARBA" id="ARBA00022737"/>
    </source>
</evidence>
<keyword evidence="3" id="KW-1003">Cell membrane</keyword>
<feature type="signal peptide" evidence="16">
    <location>
        <begin position="1"/>
        <end position="21"/>
    </location>
</feature>
<keyword evidence="13" id="KW-0325">Glycoprotein</keyword>
<dbReference type="PROSITE" id="PS00232">
    <property type="entry name" value="CADHERIN_1"/>
    <property type="match status" value="2"/>
</dbReference>
<dbReference type="PANTHER" id="PTHR24027:SF433">
    <property type="entry name" value="CADHERIN 27-RELATED"/>
    <property type="match status" value="1"/>
</dbReference>
<dbReference type="Gene3D" id="2.60.40.60">
    <property type="entry name" value="Cadherins"/>
    <property type="match status" value="5"/>
</dbReference>
<feature type="chain" id="PRO_5043938212" description="Cadherin domain-containing protein" evidence="16">
    <location>
        <begin position="22"/>
        <end position="822"/>
    </location>
</feature>
<evidence type="ECO:0000256" key="4">
    <source>
        <dbReference type="ARBA" id="ARBA00022490"/>
    </source>
</evidence>
<organism evidence="18 19">
    <name type="scientific">Pygocentrus nattereri</name>
    <name type="common">Red-bellied piranha</name>
    <dbReference type="NCBI Taxonomy" id="42514"/>
    <lineage>
        <taxon>Eukaryota</taxon>
        <taxon>Metazoa</taxon>
        <taxon>Chordata</taxon>
        <taxon>Craniata</taxon>
        <taxon>Vertebrata</taxon>
        <taxon>Euteleostomi</taxon>
        <taxon>Actinopterygii</taxon>
        <taxon>Neopterygii</taxon>
        <taxon>Teleostei</taxon>
        <taxon>Ostariophysi</taxon>
        <taxon>Characiformes</taxon>
        <taxon>Characoidei</taxon>
        <taxon>Pygocentrus</taxon>
    </lineage>
</organism>